<geneLocation type="plasmid" evidence="2 3">
    <name>pHSR-Bgl01</name>
</geneLocation>
<dbReference type="Proteomes" id="UP000663305">
    <property type="component" value="Plasmid pHSR-Bgl01"/>
</dbReference>
<evidence type="ECO:0000313" key="3">
    <source>
        <dbReference type="Proteomes" id="UP000663305"/>
    </source>
</evidence>
<keyword evidence="2" id="KW-0614">Plasmid</keyword>
<feature type="region of interest" description="Disordered" evidence="1">
    <location>
        <begin position="1"/>
        <end position="31"/>
    </location>
</feature>
<evidence type="ECO:0000256" key="1">
    <source>
        <dbReference type="SAM" id="MobiDB-lite"/>
    </source>
</evidence>
<reference evidence="2" key="1">
    <citation type="submission" date="2020-11" db="EMBL/GenBank/DDBJ databases">
        <title>Carbohydrate-dependent, anaerobic sulfur respiration: A novel catabolism in halophilic archaea.</title>
        <authorList>
            <person name="Sorokin D.Y."/>
            <person name="Messina E."/>
            <person name="Smedile F."/>
            <person name="La Cono V."/>
            <person name="Hallsworth J.E."/>
            <person name="Yakimov M.M."/>
        </authorList>
    </citation>
    <scope>NUCLEOTIDE SEQUENCE</scope>
    <source>
        <strain evidence="2">HSR-Bgl</strain>
        <plasmid evidence="2">pHSR-Bgl01</plasmid>
    </source>
</reference>
<dbReference type="AlphaFoldDB" id="A0A897NLY4"/>
<dbReference type="EMBL" id="CP064790">
    <property type="protein sequence ID" value="QSG13454.1"/>
    <property type="molecule type" value="Genomic_DNA"/>
</dbReference>
<name>A0A897NLY4_9EURY</name>
<organism evidence="2 3">
    <name type="scientific">Halapricum desulfuricans</name>
    <dbReference type="NCBI Taxonomy" id="2841257"/>
    <lineage>
        <taxon>Archaea</taxon>
        <taxon>Methanobacteriati</taxon>
        <taxon>Methanobacteriota</taxon>
        <taxon>Stenosarchaea group</taxon>
        <taxon>Halobacteria</taxon>
        <taxon>Halobacteriales</taxon>
        <taxon>Haloarculaceae</taxon>
        <taxon>Halapricum</taxon>
    </lineage>
</organism>
<sequence>MSRRLHAWLSRLSGPTQAETPPSGDDSEDEATTALFSCPACETTYISEEMDACSKCGESVTQIPTERELALSTSRT</sequence>
<accession>A0A897NLY4</accession>
<proteinExistence type="predicted"/>
<gene>
    <name evidence="2" type="ORF">HSBGL_4040</name>
</gene>
<protein>
    <submittedName>
        <fullName evidence="2">Uncharacterized protein</fullName>
    </submittedName>
</protein>
<evidence type="ECO:0000313" key="2">
    <source>
        <dbReference type="EMBL" id="QSG13454.1"/>
    </source>
</evidence>